<proteinExistence type="predicted"/>
<dbReference type="OrthoDB" id="2870746at2759"/>
<evidence type="ECO:0000313" key="2">
    <source>
        <dbReference type="Proteomes" id="UP000813824"/>
    </source>
</evidence>
<reference evidence="1" key="1">
    <citation type="journal article" date="2021" name="New Phytol.">
        <title>Evolutionary innovations through gain and loss of genes in the ectomycorrhizal Boletales.</title>
        <authorList>
            <person name="Wu G."/>
            <person name="Miyauchi S."/>
            <person name="Morin E."/>
            <person name="Kuo A."/>
            <person name="Drula E."/>
            <person name="Varga T."/>
            <person name="Kohler A."/>
            <person name="Feng B."/>
            <person name="Cao Y."/>
            <person name="Lipzen A."/>
            <person name="Daum C."/>
            <person name="Hundley H."/>
            <person name="Pangilinan J."/>
            <person name="Johnson J."/>
            <person name="Barry K."/>
            <person name="LaButti K."/>
            <person name="Ng V."/>
            <person name="Ahrendt S."/>
            <person name="Min B."/>
            <person name="Choi I.G."/>
            <person name="Park H."/>
            <person name="Plett J.M."/>
            <person name="Magnuson J."/>
            <person name="Spatafora J.W."/>
            <person name="Nagy L.G."/>
            <person name="Henrissat B."/>
            <person name="Grigoriev I.V."/>
            <person name="Yang Z.L."/>
            <person name="Xu J."/>
            <person name="Martin F.M."/>
        </authorList>
    </citation>
    <scope>NUCLEOTIDE SEQUENCE</scope>
    <source>
        <strain evidence="1">KKN 215</strain>
    </source>
</reference>
<dbReference type="Proteomes" id="UP000813824">
    <property type="component" value="Unassembled WGS sequence"/>
</dbReference>
<protein>
    <recommendedName>
        <fullName evidence="3">F-box domain-containing protein</fullName>
    </recommendedName>
</protein>
<sequence length="564" mass="63011">MFYSTYLALKDSDRGSMGNLFLGQVCRRWKAAALDCPTLWADIVATDYCTNLHLLELLLTRSKGAELDVQLIQAPSNIPTPHLPPPDEDVVVFRPNAMHVILASCLRRIRSLRLAVSRKTLNEELLAYLKLPAPRLQTLVITELPSSDLTPSRPILADMPALQELTVRGLSPCFALSLATSAKKTLKHLAMRAPCIPELLDSTELLEVLRILPELSTLDLGSNIVTPSQHRYPTVHIPSLWCLRLSGEVHDFTWLLDHLHLPLGSTIDMALLGEQPATPLDFEALGGRLGAILQAPEQEVVPLDHAACFWAQSNSDTHPSSMHFMLSDNQVDVDEHLWASKTNCNPSDGGVPEDIEVFFDRLRYRVPMQRGNRSIHIRMLDNSLSQSGPDPVRHLWSELRLYDVQSLTIGGIPKEEKSYGGLFTVRRLQPALMNFVCAMTSVRRLRIRGWDSFWIRQLLTAKQAVYSDTDVVVPEPLFCDLHTVESVDPLPDSPPPPPAADSNDACDVKSPLMGLSNLRQPEIRSKSSPQNSIAGILRYIVAVRKASRRMFYAPRMHCQLLPLL</sequence>
<comment type="caution">
    <text evidence="1">The sequence shown here is derived from an EMBL/GenBank/DDBJ whole genome shotgun (WGS) entry which is preliminary data.</text>
</comment>
<dbReference type="EMBL" id="JAEVFJ010000029">
    <property type="protein sequence ID" value="KAH8093207.1"/>
    <property type="molecule type" value="Genomic_DNA"/>
</dbReference>
<organism evidence="1 2">
    <name type="scientific">Cristinia sonorae</name>
    <dbReference type="NCBI Taxonomy" id="1940300"/>
    <lineage>
        <taxon>Eukaryota</taxon>
        <taxon>Fungi</taxon>
        <taxon>Dikarya</taxon>
        <taxon>Basidiomycota</taxon>
        <taxon>Agaricomycotina</taxon>
        <taxon>Agaricomycetes</taxon>
        <taxon>Agaricomycetidae</taxon>
        <taxon>Agaricales</taxon>
        <taxon>Pleurotineae</taxon>
        <taxon>Stephanosporaceae</taxon>
        <taxon>Cristinia</taxon>
    </lineage>
</organism>
<keyword evidence="2" id="KW-1185">Reference proteome</keyword>
<accession>A0A8K0UJK7</accession>
<dbReference type="AlphaFoldDB" id="A0A8K0UJK7"/>
<name>A0A8K0UJK7_9AGAR</name>
<dbReference type="SUPFAM" id="SSF52047">
    <property type="entry name" value="RNI-like"/>
    <property type="match status" value="1"/>
</dbReference>
<evidence type="ECO:0008006" key="3">
    <source>
        <dbReference type="Google" id="ProtNLM"/>
    </source>
</evidence>
<dbReference type="Gene3D" id="3.80.10.10">
    <property type="entry name" value="Ribonuclease Inhibitor"/>
    <property type="match status" value="1"/>
</dbReference>
<gene>
    <name evidence="1" type="ORF">BXZ70DRAFT_386382</name>
</gene>
<evidence type="ECO:0000313" key="1">
    <source>
        <dbReference type="EMBL" id="KAH8093207.1"/>
    </source>
</evidence>
<dbReference type="InterPro" id="IPR032675">
    <property type="entry name" value="LRR_dom_sf"/>
</dbReference>